<dbReference type="InterPro" id="IPR013785">
    <property type="entry name" value="Aldolase_TIM"/>
</dbReference>
<proteinExistence type="predicted"/>
<dbReference type="CDD" id="cd00956">
    <property type="entry name" value="Transaldolase_FSA"/>
    <property type="match status" value="1"/>
</dbReference>
<dbReference type="PROSITE" id="PS01054">
    <property type="entry name" value="TRANSALDOLASE_1"/>
    <property type="match status" value="1"/>
</dbReference>
<dbReference type="InterPro" id="IPR018225">
    <property type="entry name" value="Transaldolase_AS"/>
</dbReference>
<dbReference type="PANTHER" id="PTHR10683:SF36">
    <property type="entry name" value="TRANSALDOLASE"/>
    <property type="match status" value="1"/>
</dbReference>
<dbReference type="SUPFAM" id="SSF51569">
    <property type="entry name" value="Aldolase"/>
    <property type="match status" value="1"/>
</dbReference>
<evidence type="ECO:0000256" key="1">
    <source>
        <dbReference type="ARBA" id="ARBA00004496"/>
    </source>
</evidence>
<dbReference type="PANTHER" id="PTHR10683">
    <property type="entry name" value="TRANSALDOLASE"/>
    <property type="match status" value="1"/>
</dbReference>
<comment type="subcellular location">
    <subcellularLocation>
        <location evidence="1">Cytoplasm</location>
    </subcellularLocation>
</comment>
<dbReference type="InterPro" id="IPR033919">
    <property type="entry name" value="TSA/FSA_arc/bac"/>
</dbReference>
<accession>A0AAW4X1Q5</accession>
<dbReference type="EC" id="4.1.2.-" evidence="5"/>
<evidence type="ECO:0000256" key="3">
    <source>
        <dbReference type="ARBA" id="ARBA00022679"/>
    </source>
</evidence>
<dbReference type="FunFam" id="3.20.20.70:FF:000018">
    <property type="entry name" value="Probable transaldolase"/>
    <property type="match status" value="1"/>
</dbReference>
<keyword evidence="4" id="KW-0704">Schiff base</keyword>
<sequence length="225" mass="25035">MQYLLDTAEIESIKKAFELYPLDGVTTNPSIIAKENKDFISLLNQIRNIIGEDKMLHVQVLAKNAEQMIKEAKYLKNKIGGNIYIKIPVTAQGIKAIKSLKPHNYQITATAIFTPQQALMAAKAGADFVAPYVNRISNTNVSGIKVVREIIHLLKENNLKTKVLAASFKNIQQIHEVTLNGAQAITAPVELTEKLLEHSGTSNSVEEFIKDWETIYGKGNLTYDI</sequence>
<dbReference type="GO" id="GO:0005737">
    <property type="term" value="C:cytoplasm"/>
    <property type="evidence" value="ECO:0007669"/>
    <property type="project" value="UniProtKB-SubCell"/>
</dbReference>
<dbReference type="Proteomes" id="UP001199296">
    <property type="component" value="Unassembled WGS sequence"/>
</dbReference>
<evidence type="ECO:0000256" key="4">
    <source>
        <dbReference type="ARBA" id="ARBA00023270"/>
    </source>
</evidence>
<gene>
    <name evidence="5" type="ORF">LJ207_10450</name>
</gene>
<protein>
    <submittedName>
        <fullName evidence="5">Fructose-6-phosphate aldolase</fullName>
        <ecNumber evidence="5">4.1.2.-</ecNumber>
    </submittedName>
</protein>
<dbReference type="PROSITE" id="PS00958">
    <property type="entry name" value="TRANSALDOLASE_2"/>
    <property type="match status" value="1"/>
</dbReference>
<dbReference type="GO" id="GO:0016740">
    <property type="term" value="F:transferase activity"/>
    <property type="evidence" value="ECO:0007669"/>
    <property type="project" value="UniProtKB-KW"/>
</dbReference>
<dbReference type="AlphaFoldDB" id="A0AAW4X1Q5"/>
<dbReference type="RefSeq" id="WP_229346444.1">
    <property type="nucleotide sequence ID" value="NZ_JAJFAT010000016.1"/>
</dbReference>
<keyword evidence="3" id="KW-0808">Transferase</keyword>
<dbReference type="NCBIfam" id="NF009299">
    <property type="entry name" value="PRK12656.1"/>
    <property type="match status" value="1"/>
</dbReference>
<evidence type="ECO:0000256" key="2">
    <source>
        <dbReference type="ARBA" id="ARBA00022490"/>
    </source>
</evidence>
<dbReference type="GO" id="GO:0016832">
    <property type="term" value="F:aldehyde-lyase activity"/>
    <property type="evidence" value="ECO:0007669"/>
    <property type="project" value="InterPro"/>
</dbReference>
<dbReference type="Gene3D" id="3.20.20.70">
    <property type="entry name" value="Aldolase class I"/>
    <property type="match status" value="1"/>
</dbReference>
<keyword evidence="6" id="KW-1185">Reference proteome</keyword>
<comment type="caution">
    <text evidence="5">The sequence shown here is derived from an EMBL/GenBank/DDBJ whole genome shotgun (WGS) entry which is preliminary data.</text>
</comment>
<dbReference type="EMBL" id="JAJFAT010000016">
    <property type="protein sequence ID" value="MCC3145744.1"/>
    <property type="molecule type" value="Genomic_DNA"/>
</dbReference>
<dbReference type="Pfam" id="PF00923">
    <property type="entry name" value="TAL_FSA"/>
    <property type="match status" value="1"/>
</dbReference>
<name>A0AAW4X1Q5_9FIRM</name>
<keyword evidence="5" id="KW-0456">Lyase</keyword>
<keyword evidence="2" id="KW-0963">Cytoplasm</keyword>
<evidence type="ECO:0000313" key="5">
    <source>
        <dbReference type="EMBL" id="MCC3145744.1"/>
    </source>
</evidence>
<organism evidence="5 6">
    <name type="scientific">Halanaerobium polyolivorans</name>
    <dbReference type="NCBI Taxonomy" id="2886943"/>
    <lineage>
        <taxon>Bacteria</taxon>
        <taxon>Bacillati</taxon>
        <taxon>Bacillota</taxon>
        <taxon>Clostridia</taxon>
        <taxon>Halanaerobiales</taxon>
        <taxon>Halanaerobiaceae</taxon>
        <taxon>Halanaerobium</taxon>
    </lineage>
</organism>
<dbReference type="GO" id="GO:0005975">
    <property type="term" value="P:carbohydrate metabolic process"/>
    <property type="evidence" value="ECO:0007669"/>
    <property type="project" value="InterPro"/>
</dbReference>
<evidence type="ECO:0000313" key="6">
    <source>
        <dbReference type="Proteomes" id="UP001199296"/>
    </source>
</evidence>
<reference evidence="5 6" key="1">
    <citation type="submission" date="2021-10" db="EMBL/GenBank/DDBJ databases">
        <authorList>
            <person name="Grouzdev D.S."/>
            <person name="Pantiukh K.S."/>
            <person name="Krutkina M.S."/>
        </authorList>
    </citation>
    <scope>NUCLEOTIDE SEQUENCE [LARGE SCALE GENOMIC DNA]</scope>
    <source>
        <strain evidence="5 6">Z-7514</strain>
    </source>
</reference>
<dbReference type="InterPro" id="IPR001585">
    <property type="entry name" value="TAL/FSA"/>
</dbReference>